<dbReference type="FunFam" id="1.10.287.660:FF:000001">
    <property type="entry name" value="pre-mRNA-splicing factor ISY1 homolog"/>
    <property type="match status" value="1"/>
</dbReference>
<evidence type="ECO:0000256" key="4">
    <source>
        <dbReference type="SAM" id="MobiDB-lite"/>
    </source>
</evidence>
<dbReference type="InterPro" id="IPR009360">
    <property type="entry name" value="Isy1"/>
</dbReference>
<dbReference type="SUPFAM" id="SSF140102">
    <property type="entry name" value="ISY1 domain-like"/>
    <property type="match status" value="1"/>
</dbReference>
<evidence type="ECO:0000256" key="2">
    <source>
        <dbReference type="ARBA" id="ARBA00007002"/>
    </source>
</evidence>
<dbReference type="Proteomes" id="UP001140074">
    <property type="component" value="Unassembled WGS sequence"/>
</dbReference>
<sequence>MARNEEKAQSMLYRFREAQSIELGLSKPKERRPHLASQANTLDDAEKWRRDVIREISRNVSKINDASLPETHIRDLNDEINKLLRAKNHWEDRVLQLGGPDYKKIGPKMIDHQGKQVPGNRGYKYFGRAKELPGVRELFETQTNVTTRSKRNNRAELIKHADAVYFGYSDEADDGELLEYERQVTEQRMLKLRSAHDATLSDDSSSSNESDDSENES</sequence>
<proteinExistence type="inferred from homology"/>
<dbReference type="GO" id="GO:0005634">
    <property type="term" value="C:nucleus"/>
    <property type="evidence" value="ECO:0007669"/>
    <property type="project" value="UniProtKB-SubCell"/>
</dbReference>
<dbReference type="InterPro" id="IPR029012">
    <property type="entry name" value="Helix_hairpin_bin_sf"/>
</dbReference>
<comment type="subcellular location">
    <subcellularLocation>
        <location evidence="1">Nucleus</location>
    </subcellularLocation>
</comment>
<dbReference type="Gene3D" id="1.10.287.660">
    <property type="entry name" value="Helix hairpin bin"/>
    <property type="match status" value="1"/>
</dbReference>
<name>A0A9W8INY8_9FUNG</name>
<feature type="region of interest" description="Disordered" evidence="4">
    <location>
        <begin position="193"/>
        <end position="217"/>
    </location>
</feature>
<dbReference type="AlphaFoldDB" id="A0A9W8INY8"/>
<dbReference type="EMBL" id="JANBUY010000069">
    <property type="protein sequence ID" value="KAJ2865060.1"/>
    <property type="molecule type" value="Genomic_DNA"/>
</dbReference>
<keyword evidence="6" id="KW-1185">Reference proteome</keyword>
<gene>
    <name evidence="5" type="primary">ISY1</name>
    <name evidence="5" type="ORF">GGH94_002465</name>
</gene>
<comment type="caution">
    <text evidence="5">The sequence shown here is derived from an EMBL/GenBank/DDBJ whole genome shotgun (WGS) entry which is preliminary data.</text>
</comment>
<dbReference type="Pfam" id="PF06246">
    <property type="entry name" value="Isy1"/>
    <property type="match status" value="1"/>
</dbReference>
<reference evidence="5" key="1">
    <citation type="submission" date="2022-07" db="EMBL/GenBank/DDBJ databases">
        <title>Phylogenomic reconstructions and comparative analyses of Kickxellomycotina fungi.</title>
        <authorList>
            <person name="Reynolds N.K."/>
            <person name="Stajich J.E."/>
            <person name="Barry K."/>
            <person name="Grigoriev I.V."/>
            <person name="Crous P."/>
            <person name="Smith M.E."/>
        </authorList>
    </citation>
    <scope>NUCLEOTIDE SEQUENCE</scope>
    <source>
        <strain evidence="5">RSA 476</strain>
    </source>
</reference>
<dbReference type="InterPro" id="IPR037200">
    <property type="entry name" value="Isy1_sf"/>
</dbReference>
<dbReference type="PANTHER" id="PTHR13021">
    <property type="entry name" value="PRE-MRNA-SPLICING FACTOR ISY1"/>
    <property type="match status" value="1"/>
</dbReference>
<evidence type="ECO:0000313" key="5">
    <source>
        <dbReference type="EMBL" id="KAJ2865060.1"/>
    </source>
</evidence>
<organism evidence="5 6">
    <name type="scientific">Coemansia aciculifera</name>
    <dbReference type="NCBI Taxonomy" id="417176"/>
    <lineage>
        <taxon>Eukaryota</taxon>
        <taxon>Fungi</taxon>
        <taxon>Fungi incertae sedis</taxon>
        <taxon>Zoopagomycota</taxon>
        <taxon>Kickxellomycotina</taxon>
        <taxon>Kickxellomycetes</taxon>
        <taxon>Kickxellales</taxon>
        <taxon>Kickxellaceae</taxon>
        <taxon>Coemansia</taxon>
    </lineage>
</organism>
<comment type="similarity">
    <text evidence="2">Belongs to the ISY1 family.</text>
</comment>
<accession>A0A9W8INY8</accession>
<keyword evidence="3" id="KW-0539">Nucleus</keyword>
<dbReference type="GO" id="GO:0000350">
    <property type="term" value="P:generation of catalytic spliceosome for second transesterification step"/>
    <property type="evidence" value="ECO:0007669"/>
    <property type="project" value="InterPro"/>
</dbReference>
<evidence type="ECO:0000313" key="6">
    <source>
        <dbReference type="Proteomes" id="UP001140074"/>
    </source>
</evidence>
<evidence type="ECO:0000256" key="1">
    <source>
        <dbReference type="ARBA" id="ARBA00004123"/>
    </source>
</evidence>
<protein>
    <submittedName>
        <fullName evidence="5">NineTeen Complex (NTC) component</fullName>
    </submittedName>
</protein>
<evidence type="ECO:0000256" key="3">
    <source>
        <dbReference type="ARBA" id="ARBA00023242"/>
    </source>
</evidence>